<accession>A0A5C5XVR0</accession>
<dbReference type="EMBL" id="SJPK01000004">
    <property type="protein sequence ID" value="TWT67407.1"/>
    <property type="molecule type" value="Genomic_DNA"/>
</dbReference>
<name>A0A5C5XVR0_9BACT</name>
<gene>
    <name evidence="1" type="ORF">CA85_22570</name>
</gene>
<dbReference type="Proteomes" id="UP000318053">
    <property type="component" value="Unassembled WGS sequence"/>
</dbReference>
<comment type="caution">
    <text evidence="1">The sequence shown here is derived from an EMBL/GenBank/DDBJ whole genome shotgun (WGS) entry which is preliminary data.</text>
</comment>
<keyword evidence="2" id="KW-1185">Reference proteome</keyword>
<dbReference type="AlphaFoldDB" id="A0A5C5XVR0"/>
<sequence>MVLSVPGESLFVRDAFLNDHWIREPCLKKPSAVFCARFRRMNLKEPVQPLLIIWIALVGKQTIDRPRRQHRESRSMSGGVLP</sequence>
<evidence type="ECO:0000313" key="1">
    <source>
        <dbReference type="EMBL" id="TWT67407.1"/>
    </source>
</evidence>
<reference evidence="1 2" key="1">
    <citation type="submission" date="2019-02" db="EMBL/GenBank/DDBJ databases">
        <title>Deep-cultivation of Planctomycetes and their phenomic and genomic characterization uncovers novel biology.</title>
        <authorList>
            <person name="Wiegand S."/>
            <person name="Jogler M."/>
            <person name="Boedeker C."/>
            <person name="Pinto D."/>
            <person name="Vollmers J."/>
            <person name="Rivas-Marin E."/>
            <person name="Kohn T."/>
            <person name="Peeters S.H."/>
            <person name="Heuer A."/>
            <person name="Rast P."/>
            <person name="Oberbeckmann S."/>
            <person name="Bunk B."/>
            <person name="Jeske O."/>
            <person name="Meyerdierks A."/>
            <person name="Storesund J.E."/>
            <person name="Kallscheuer N."/>
            <person name="Luecker S."/>
            <person name="Lage O.M."/>
            <person name="Pohl T."/>
            <person name="Merkel B.J."/>
            <person name="Hornburger P."/>
            <person name="Mueller R.-W."/>
            <person name="Bruemmer F."/>
            <person name="Labrenz M."/>
            <person name="Spormann A.M."/>
            <person name="Op Den Camp H."/>
            <person name="Overmann J."/>
            <person name="Amann R."/>
            <person name="Jetten M.S.M."/>
            <person name="Mascher T."/>
            <person name="Medema M.H."/>
            <person name="Devos D.P."/>
            <person name="Kaster A.-K."/>
            <person name="Ovreas L."/>
            <person name="Rohde M."/>
            <person name="Galperin M.Y."/>
            <person name="Jogler C."/>
        </authorList>
    </citation>
    <scope>NUCLEOTIDE SEQUENCE [LARGE SCALE GENOMIC DNA]</scope>
    <source>
        <strain evidence="1 2">CA85</strain>
    </source>
</reference>
<proteinExistence type="predicted"/>
<protein>
    <submittedName>
        <fullName evidence="1">Uncharacterized protein</fullName>
    </submittedName>
</protein>
<organism evidence="1 2">
    <name type="scientific">Allorhodopirellula solitaria</name>
    <dbReference type="NCBI Taxonomy" id="2527987"/>
    <lineage>
        <taxon>Bacteria</taxon>
        <taxon>Pseudomonadati</taxon>
        <taxon>Planctomycetota</taxon>
        <taxon>Planctomycetia</taxon>
        <taxon>Pirellulales</taxon>
        <taxon>Pirellulaceae</taxon>
        <taxon>Allorhodopirellula</taxon>
    </lineage>
</organism>
<evidence type="ECO:0000313" key="2">
    <source>
        <dbReference type="Proteomes" id="UP000318053"/>
    </source>
</evidence>